<dbReference type="OrthoDB" id="5572844at2759"/>
<sequence>MLMTETFHGYIETTQDVLLIFEGCRRGLLPRICRRLQEKERKMIQSGSVFVFDERESGIKRWTDGLVWSPSRILGNFLIYRELDKRGPDKKLSISGLSGADARQRSYSADQYTGTVAAAAGMTVDRSRERRLVGSLSDSYKFRRNGLIKKTMSIVVNGVAQHLISYYNPEDILQNKLRTPSSVPELASLEISPELLMKQNFRIPPMVEPTFENQGEVSLEYGDRRVNPLRSMSLGSLRSPTDPFHNSNMMYAQQQHRMEMDQKPYNQVPVSMYNPGYQNMHSPTGISSSPGTPMLSPVRPSFQHQRHYSTSSASSNSLPSPLSRVDSRNCDILLPQDRAPSQQYHHPSMVHPHMVPDAFHSGHRLPIDGRCPEESHDQQQRFATNPNLGQLLNPVHPLHNHESPSASSSSSSSSHPNQALLHSMNLSNQPTYSDYTSSMATVTATTTSSSPSALLPTYDSKPPNCDIVRETACTTDGDGGGGGGGSSSYHYHRQSQPLANTQSVPLYQTGLPMSSSMLREEGHHQPGENLSFNPLMPK</sequence>
<feature type="compositionally biased region" description="Basic and acidic residues" evidence="1">
    <location>
        <begin position="365"/>
        <end position="379"/>
    </location>
</feature>
<dbReference type="InterPro" id="IPR018608">
    <property type="entry name" value="Gti1/Pac2"/>
</dbReference>
<feature type="compositionally biased region" description="Low complexity" evidence="1">
    <location>
        <begin position="403"/>
        <end position="414"/>
    </location>
</feature>
<dbReference type="AlphaFoldDB" id="A0A8H7BTH7"/>
<comment type="caution">
    <text evidence="2">The sequence shown here is derived from an EMBL/GenBank/DDBJ whole genome shotgun (WGS) entry which is preliminary data.</text>
</comment>
<evidence type="ECO:0000256" key="1">
    <source>
        <dbReference type="SAM" id="MobiDB-lite"/>
    </source>
</evidence>
<feature type="compositionally biased region" description="Low complexity" evidence="1">
    <location>
        <begin position="282"/>
        <end position="293"/>
    </location>
</feature>
<dbReference type="Proteomes" id="UP000605846">
    <property type="component" value="Unassembled WGS sequence"/>
</dbReference>
<evidence type="ECO:0000313" key="3">
    <source>
        <dbReference type="Proteomes" id="UP000605846"/>
    </source>
</evidence>
<dbReference type="GO" id="GO:0003677">
    <property type="term" value="F:DNA binding"/>
    <property type="evidence" value="ECO:0007669"/>
    <property type="project" value="TreeGrafter"/>
</dbReference>
<protein>
    <submittedName>
        <fullName evidence="2">Uncharacterized protein</fullName>
    </submittedName>
</protein>
<dbReference type="PANTHER" id="PTHR28027">
    <property type="entry name" value="TRANSCRIPTIONAL REGULATOR MIT1"/>
    <property type="match status" value="1"/>
</dbReference>
<dbReference type="EMBL" id="JABAYA010000039">
    <property type="protein sequence ID" value="KAF7728319.1"/>
    <property type="molecule type" value="Genomic_DNA"/>
</dbReference>
<evidence type="ECO:0000313" key="2">
    <source>
        <dbReference type="EMBL" id="KAF7728319.1"/>
    </source>
</evidence>
<feature type="compositionally biased region" description="Polar residues" evidence="1">
    <location>
        <begin position="494"/>
        <end position="517"/>
    </location>
</feature>
<organism evidence="2 3">
    <name type="scientific">Apophysomyces ossiformis</name>
    <dbReference type="NCBI Taxonomy" id="679940"/>
    <lineage>
        <taxon>Eukaryota</taxon>
        <taxon>Fungi</taxon>
        <taxon>Fungi incertae sedis</taxon>
        <taxon>Mucoromycota</taxon>
        <taxon>Mucoromycotina</taxon>
        <taxon>Mucoromycetes</taxon>
        <taxon>Mucorales</taxon>
        <taxon>Mucorineae</taxon>
        <taxon>Mucoraceae</taxon>
        <taxon>Apophysomyces</taxon>
    </lineage>
</organism>
<feature type="compositionally biased region" description="Polar residues" evidence="1">
    <location>
        <begin position="380"/>
        <end position="390"/>
    </location>
</feature>
<feature type="region of interest" description="Disordered" evidence="1">
    <location>
        <begin position="272"/>
        <end position="326"/>
    </location>
</feature>
<feature type="region of interest" description="Disordered" evidence="1">
    <location>
        <begin position="476"/>
        <end position="538"/>
    </location>
</feature>
<feature type="compositionally biased region" description="Low complexity" evidence="1">
    <location>
        <begin position="345"/>
        <end position="356"/>
    </location>
</feature>
<keyword evidence="3" id="KW-1185">Reference proteome</keyword>
<feature type="compositionally biased region" description="Gly residues" evidence="1">
    <location>
        <begin position="477"/>
        <end position="486"/>
    </location>
</feature>
<dbReference type="PANTHER" id="PTHR28027:SF2">
    <property type="entry name" value="TRANSCRIPTIONAL REGULATOR MIT1"/>
    <property type="match status" value="1"/>
</dbReference>
<gene>
    <name evidence="2" type="ORF">EC973_006260</name>
</gene>
<feature type="compositionally biased region" description="Low complexity" evidence="1">
    <location>
        <begin position="309"/>
        <end position="323"/>
    </location>
</feature>
<proteinExistence type="predicted"/>
<feature type="region of interest" description="Disordered" evidence="1">
    <location>
        <begin position="342"/>
        <end position="418"/>
    </location>
</feature>
<dbReference type="Pfam" id="PF09729">
    <property type="entry name" value="Gti1_Pac2"/>
    <property type="match status" value="1"/>
</dbReference>
<name>A0A8H7BTH7_9FUNG</name>
<accession>A0A8H7BTH7</accession>
<reference evidence="2" key="1">
    <citation type="submission" date="2020-01" db="EMBL/GenBank/DDBJ databases">
        <title>Genome Sequencing of Three Apophysomyces-Like Fungal Strains Confirms a Novel Fungal Genus in the Mucoromycota with divergent Burkholderia-like Endosymbiotic Bacteria.</title>
        <authorList>
            <person name="Stajich J.E."/>
            <person name="Macias A.M."/>
            <person name="Carter-House D."/>
            <person name="Lovett B."/>
            <person name="Kasson L.R."/>
            <person name="Berry K."/>
            <person name="Grigoriev I."/>
            <person name="Chang Y."/>
            <person name="Spatafora J."/>
            <person name="Kasson M.T."/>
        </authorList>
    </citation>
    <scope>NUCLEOTIDE SEQUENCE</scope>
    <source>
        <strain evidence="2">NRRL A-21654</strain>
    </source>
</reference>